<feature type="repeat" description="ARM" evidence="7">
    <location>
        <begin position="405"/>
        <end position="447"/>
    </location>
</feature>
<dbReference type="InterPro" id="IPR045210">
    <property type="entry name" value="RING-Ubox_PUB"/>
</dbReference>
<dbReference type="SMART" id="SM00504">
    <property type="entry name" value="Ubox"/>
    <property type="match status" value="1"/>
</dbReference>
<evidence type="ECO:0000256" key="8">
    <source>
        <dbReference type="SAM" id="MobiDB-lite"/>
    </source>
</evidence>
<keyword evidence="4" id="KW-0808">Transferase</keyword>
<feature type="region of interest" description="Disordered" evidence="8">
    <location>
        <begin position="1"/>
        <end position="25"/>
    </location>
</feature>
<evidence type="ECO:0000256" key="7">
    <source>
        <dbReference type="PROSITE-ProRule" id="PRU00259"/>
    </source>
</evidence>
<evidence type="ECO:0000256" key="3">
    <source>
        <dbReference type="ARBA" id="ARBA00012483"/>
    </source>
</evidence>
<accession>A0ABQ9N1A7</accession>
<keyword evidence="11" id="KW-1185">Reference proteome</keyword>
<keyword evidence="6" id="KW-0833">Ubl conjugation pathway</keyword>
<evidence type="ECO:0000313" key="11">
    <source>
        <dbReference type="Proteomes" id="UP001174677"/>
    </source>
</evidence>
<dbReference type="EMBL" id="JARPOI010000002">
    <property type="protein sequence ID" value="KAJ9186346.1"/>
    <property type="molecule type" value="Genomic_DNA"/>
</dbReference>
<reference evidence="10" key="1">
    <citation type="journal article" date="2023" name="Plant Biotechnol. J.">
        <title>Chromosome-level wild Hevea brasiliensis genome provides new tools for genomic-assisted breeding and valuable loci to elevate rubber yield.</title>
        <authorList>
            <person name="Cheng H."/>
            <person name="Song X."/>
            <person name="Hu Y."/>
            <person name="Wu T."/>
            <person name="Yang Q."/>
            <person name="An Z."/>
            <person name="Feng S."/>
            <person name="Deng Z."/>
            <person name="Wu W."/>
            <person name="Zeng X."/>
            <person name="Tu M."/>
            <person name="Wang X."/>
            <person name="Huang H."/>
        </authorList>
    </citation>
    <scope>NUCLEOTIDE SEQUENCE</scope>
    <source>
        <strain evidence="10">MT/VB/25A 57/8</strain>
    </source>
</reference>
<sequence length="644" mass="71745">MVMDGEEEGNGGGGEEIESKESSPRDGSELVQEILNIVESVAQFADYRRTHKKDCFSLVRRMKLLLPLLEEIREYNAPISDKGISCLSNLKKAFILARKLLKICNEGSKIHLAVESEAFMMKFRKINEKLYQALEGVPFDEFGISDEVQEQVEFMGVQLKRAKGRTDTQDIELAMDMMVVLSKNDDRNADSAIIERLAKKLDLHTVEDLKNETIAIRNLVKERGGQGHNAENIQQTIDLLNKFKEIIGMEITDVLDNRSMSKTLEKCASLVIPHEFLCPITLEIMTDPVIIASGQTYERESIQKWFNSNHRTCPKTRETLAHLSVAPNYALRNLILQWCEENKFHLPKKADFASSESSPEHSEEICSLVRDLCSTQLEMQRKAVKKIRILSKENSENRILIAKNGGIAPLVQILSYPDSKIQENSVTALLNLSIDETNKRLIAKEGAIPAIIEVLQNGSREARENSAAALFSLSMLDENKVTVGLSNGIPPLVDLLQNGTARGKKDAATALFNLSLNNSNKARAIDAGIVPPLLQLLKDKNLGMVDEALSILLLLVSHPEGRSEIGQLSFIEILVEFIKEGTPKNKECATSVLLELGSNNSSFILAALQYGVYEHLVEVKTSGTNRAQRKANALLQLMTKTEQI</sequence>
<feature type="domain" description="U-box" evidence="9">
    <location>
        <begin position="271"/>
        <end position="345"/>
    </location>
</feature>
<dbReference type="Proteomes" id="UP001174677">
    <property type="component" value="Chromosome 2"/>
</dbReference>
<dbReference type="InterPro" id="IPR003613">
    <property type="entry name" value="Ubox_domain"/>
</dbReference>
<dbReference type="Gene3D" id="1.25.10.10">
    <property type="entry name" value="Leucine-rich Repeat Variant"/>
    <property type="match status" value="2"/>
</dbReference>
<comment type="pathway">
    <text evidence="2">Protein modification; protein ubiquitination.</text>
</comment>
<dbReference type="Gene3D" id="3.30.40.10">
    <property type="entry name" value="Zinc/RING finger domain, C3HC4 (zinc finger)"/>
    <property type="match status" value="1"/>
</dbReference>
<dbReference type="PROSITE" id="PS51698">
    <property type="entry name" value="U_BOX"/>
    <property type="match status" value="1"/>
</dbReference>
<evidence type="ECO:0000313" key="10">
    <source>
        <dbReference type="EMBL" id="KAJ9186346.1"/>
    </source>
</evidence>
<feature type="repeat" description="ARM" evidence="7">
    <location>
        <begin position="487"/>
        <end position="529"/>
    </location>
</feature>
<dbReference type="InterPro" id="IPR016024">
    <property type="entry name" value="ARM-type_fold"/>
</dbReference>
<comment type="caution">
    <text evidence="10">The sequence shown here is derived from an EMBL/GenBank/DDBJ whole genome shotgun (WGS) entry which is preliminary data.</text>
</comment>
<keyword evidence="5" id="KW-0677">Repeat</keyword>
<dbReference type="InterPro" id="IPR057623">
    <property type="entry name" value="PUB12-19-like_N"/>
</dbReference>
<protein>
    <recommendedName>
        <fullName evidence="3">RING-type E3 ubiquitin transferase</fullName>
        <ecNumber evidence="3">2.3.2.27</ecNumber>
    </recommendedName>
</protein>
<dbReference type="CDD" id="cd16664">
    <property type="entry name" value="RING-Ubox_PUB"/>
    <property type="match status" value="1"/>
</dbReference>
<dbReference type="Pfam" id="PF25598">
    <property type="entry name" value="ARM_PUB"/>
    <property type="match status" value="1"/>
</dbReference>
<evidence type="ECO:0000256" key="5">
    <source>
        <dbReference type="ARBA" id="ARBA00022737"/>
    </source>
</evidence>
<feature type="repeat" description="ARM" evidence="7">
    <location>
        <begin position="446"/>
        <end position="488"/>
    </location>
</feature>
<evidence type="ECO:0000256" key="4">
    <source>
        <dbReference type="ARBA" id="ARBA00022679"/>
    </source>
</evidence>
<dbReference type="EC" id="2.3.2.27" evidence="3"/>
<dbReference type="PANTHER" id="PTHR23315:SF349">
    <property type="entry name" value="U-BOX DOMAIN-CONTAINING PROTEIN 15"/>
    <property type="match status" value="1"/>
</dbReference>
<dbReference type="InterPro" id="IPR058678">
    <property type="entry name" value="ARM_PUB"/>
</dbReference>
<dbReference type="PANTHER" id="PTHR23315">
    <property type="entry name" value="U BOX DOMAIN-CONTAINING"/>
    <property type="match status" value="1"/>
</dbReference>
<evidence type="ECO:0000256" key="2">
    <source>
        <dbReference type="ARBA" id="ARBA00004906"/>
    </source>
</evidence>
<dbReference type="Pfam" id="PF04564">
    <property type="entry name" value="U-box"/>
    <property type="match status" value="1"/>
</dbReference>
<name>A0ABQ9N1A7_HEVBR</name>
<dbReference type="InterPro" id="IPR011989">
    <property type="entry name" value="ARM-like"/>
</dbReference>
<dbReference type="InterPro" id="IPR000225">
    <property type="entry name" value="Armadillo"/>
</dbReference>
<evidence type="ECO:0000256" key="6">
    <source>
        <dbReference type="ARBA" id="ARBA00022786"/>
    </source>
</evidence>
<evidence type="ECO:0000256" key="1">
    <source>
        <dbReference type="ARBA" id="ARBA00000900"/>
    </source>
</evidence>
<dbReference type="SMART" id="SM00185">
    <property type="entry name" value="ARM"/>
    <property type="match status" value="5"/>
</dbReference>
<dbReference type="SUPFAM" id="SSF57850">
    <property type="entry name" value="RING/U-box"/>
    <property type="match status" value="1"/>
</dbReference>
<dbReference type="InterPro" id="IPR036537">
    <property type="entry name" value="Adaptor_Cbl_N_dom_sf"/>
</dbReference>
<dbReference type="InterPro" id="IPR013083">
    <property type="entry name" value="Znf_RING/FYVE/PHD"/>
</dbReference>
<evidence type="ECO:0000259" key="9">
    <source>
        <dbReference type="PROSITE" id="PS51698"/>
    </source>
</evidence>
<dbReference type="Pfam" id="PF25368">
    <property type="entry name" value="PUB10_N"/>
    <property type="match status" value="1"/>
</dbReference>
<dbReference type="Gene3D" id="1.20.930.20">
    <property type="entry name" value="Adaptor protein Cbl, N-terminal domain"/>
    <property type="match status" value="1"/>
</dbReference>
<proteinExistence type="predicted"/>
<gene>
    <name evidence="10" type="ORF">P3X46_001926</name>
</gene>
<comment type="catalytic activity">
    <reaction evidence="1">
        <text>S-ubiquitinyl-[E2 ubiquitin-conjugating enzyme]-L-cysteine + [acceptor protein]-L-lysine = [E2 ubiquitin-conjugating enzyme]-L-cysteine + N(6)-ubiquitinyl-[acceptor protein]-L-lysine.</text>
        <dbReference type="EC" id="2.3.2.27"/>
    </reaction>
</comment>
<dbReference type="PROSITE" id="PS50176">
    <property type="entry name" value="ARM_REPEAT"/>
    <property type="match status" value="3"/>
</dbReference>
<organism evidence="10 11">
    <name type="scientific">Hevea brasiliensis</name>
    <name type="common">Para rubber tree</name>
    <name type="synonym">Siphonia brasiliensis</name>
    <dbReference type="NCBI Taxonomy" id="3981"/>
    <lineage>
        <taxon>Eukaryota</taxon>
        <taxon>Viridiplantae</taxon>
        <taxon>Streptophyta</taxon>
        <taxon>Embryophyta</taxon>
        <taxon>Tracheophyta</taxon>
        <taxon>Spermatophyta</taxon>
        <taxon>Magnoliopsida</taxon>
        <taxon>eudicotyledons</taxon>
        <taxon>Gunneridae</taxon>
        <taxon>Pentapetalae</taxon>
        <taxon>rosids</taxon>
        <taxon>fabids</taxon>
        <taxon>Malpighiales</taxon>
        <taxon>Euphorbiaceae</taxon>
        <taxon>Crotonoideae</taxon>
        <taxon>Micrandreae</taxon>
        <taxon>Hevea</taxon>
    </lineage>
</organism>
<dbReference type="SUPFAM" id="SSF48371">
    <property type="entry name" value="ARM repeat"/>
    <property type="match status" value="1"/>
</dbReference>